<evidence type="ECO:0000313" key="2">
    <source>
        <dbReference type="Proteomes" id="UP001589758"/>
    </source>
</evidence>
<proteinExistence type="predicted"/>
<keyword evidence="2" id="KW-1185">Reference proteome</keyword>
<organism evidence="1 2">
    <name type="scientific">Thorsellia kenyensis</name>
    <dbReference type="NCBI Taxonomy" id="1549888"/>
    <lineage>
        <taxon>Bacteria</taxon>
        <taxon>Pseudomonadati</taxon>
        <taxon>Pseudomonadota</taxon>
        <taxon>Gammaproteobacteria</taxon>
        <taxon>Enterobacterales</taxon>
        <taxon>Thorselliaceae</taxon>
        <taxon>Thorsellia</taxon>
    </lineage>
</organism>
<evidence type="ECO:0000313" key="1">
    <source>
        <dbReference type="EMBL" id="MFC0179093.1"/>
    </source>
</evidence>
<comment type="caution">
    <text evidence="1">The sequence shown here is derived from an EMBL/GenBank/DDBJ whole genome shotgun (WGS) entry which is preliminary data.</text>
</comment>
<dbReference type="EMBL" id="JBHLXE010000027">
    <property type="protein sequence ID" value="MFC0179093.1"/>
    <property type="molecule type" value="Genomic_DNA"/>
</dbReference>
<sequence>MKRSWILLLILFLPLTVLSEIQLGNTLQTKPIIGHPPYIKSIGTHIKSNSYLFDANMNAQLIAGSEITIPFSFCEGNESKSEDRNFFMQIDHDGDSCDINNSDLTWYLLEPKLGDWTLVNSWDDLFTTPIASDTLAENSVDNFFEINNSNDSISSFDSTLIIPKFAEGKRIGFIYTPKSKTGLPSKGQELKYWDLNYFFSQEPSQPGDNKPLNNQGIKGEPIKDYFFQEVKQTQQRPEINNLKLTGLFALGEKIELIYDEVPNTEEPYDFQIRFWWGNKGTTASKATFDDPDFSLSPFSLPLTQDDLNRVIEVSALPIIFKNDLYNVGIAKTIDTENINNELFKQPSIEDLKIIGFPFPDEQLIASYQFNDGGRTNAIDKSEYHWYHLDKDNQIQTLGKGIIESSGNIPPIRIPMNNFVGTNIALDVTAVDDIDRRNTPTTKEIKVLGIKEIKLNYSSIDWIINQNTHIQLQADITFSNDEKEINTTRGSWTSNNNKFKIDSAGKLTVSDDLQDKDSATLTYTILDKKAEIQVTAMLPFAAIKELKITSNQALFTPVEATYVFDSRGYDNLEDNSAYRLYVIENNGQEKTFENSKVVTPGKIKTDWTVNIESSGQLLYLEVTAIDQNNTQGEKQTVSSMSDKLDSINSTPSQLAFYTGINEQKALKINGNFTHTNKDITEFGQFTSTHPSITVSNKGIVNYAGEPRNAFSAEIIFTILDKSLRIPVNVVPVDLSISDIKLEGDGKLNSTLSGSYKFSHNSSLTIEDRSEYRWLFKTINGTLQELNSGVVSTSGKIPQSPLITPEHAGGEFVLELIPKDQYGNTADTIKTNFALEKLVKLSFIPESLNLLVGDTQKTEVAAVGLYSLGSEYRINTYGNWVSNNASIIVTQQGEISLNPLHQGPLSTSVTFSIYGQSIHLPIIVFDSRNKVSIANLILNGNGKINTQITGTYKFENNGNENLIDQSKYRWIHKDAKGIETIISEGQIVQSGIVPASPPVLAKYAGGYFILELTPDSQYSLPGESKRIEMPLEYFVDIRSDSKSIVLYVTDSEARQANVYGSYSLGTEILINELGTWSVNTNYIIVTTSGLISKNPNVIGPSSSLITFSYQGNSVEIPIFVLKNQIGVTNINVPAFASVGQVINGTYTFDNGGVDIIKDQSSYSWYYINSLYQLELIRGNIPTSGVIPPSPPVKAEHAGGYYRIEIRPADQYLNSGQPKSIDIPISW</sequence>
<name>A0ABV6C802_9GAMM</name>
<reference evidence="1 2" key="1">
    <citation type="submission" date="2024-09" db="EMBL/GenBank/DDBJ databases">
        <authorList>
            <person name="Sun Q."/>
            <person name="Mori K."/>
        </authorList>
    </citation>
    <scope>NUCLEOTIDE SEQUENCE [LARGE SCALE GENOMIC DNA]</scope>
    <source>
        <strain evidence="1 2">CCM 8545</strain>
    </source>
</reference>
<accession>A0ABV6C802</accession>
<gene>
    <name evidence="1" type="ORF">ACFFIT_03105</name>
</gene>
<dbReference type="Proteomes" id="UP001589758">
    <property type="component" value="Unassembled WGS sequence"/>
</dbReference>
<dbReference type="RefSeq" id="WP_385876185.1">
    <property type="nucleotide sequence ID" value="NZ_JBHLXE010000027.1"/>
</dbReference>
<protein>
    <submittedName>
        <fullName evidence="1">Uncharacterized protein</fullName>
    </submittedName>
</protein>